<dbReference type="InterPro" id="IPR015943">
    <property type="entry name" value="WD40/YVTN_repeat-like_dom_sf"/>
</dbReference>
<evidence type="ECO:0000313" key="4">
    <source>
        <dbReference type="Proteomes" id="UP000324611"/>
    </source>
</evidence>
<reference evidence="3 4" key="1">
    <citation type="submission" date="2019-09" db="EMBL/GenBank/DDBJ databases">
        <title>Chitinophaga ginsengihumi sp. nov., isolated from soil of ginseng rhizosphere.</title>
        <authorList>
            <person name="Lee J."/>
        </authorList>
    </citation>
    <scope>NUCLEOTIDE SEQUENCE [LARGE SCALE GENOMIC DNA]</scope>
    <source>
        <strain evidence="3 4">BN140078</strain>
    </source>
</reference>
<dbReference type="InterPro" id="IPR011110">
    <property type="entry name" value="Reg_prop"/>
</dbReference>
<feature type="chain" id="PRO_5023032489" evidence="1">
    <location>
        <begin position="20"/>
        <end position="760"/>
    </location>
</feature>
<protein>
    <submittedName>
        <fullName evidence="3">T9SS type A sorting domain-containing protein</fullName>
    </submittedName>
</protein>
<dbReference type="InterPro" id="IPR048954">
    <property type="entry name" value="PorZ_N"/>
</dbReference>
<feature type="signal peptide" evidence="1">
    <location>
        <begin position="1"/>
        <end position="19"/>
    </location>
</feature>
<accession>A0A5B2W1Y0</accession>
<dbReference type="SUPFAM" id="SSF101898">
    <property type="entry name" value="NHL repeat"/>
    <property type="match status" value="1"/>
</dbReference>
<dbReference type="SUPFAM" id="SSF50998">
    <property type="entry name" value="Quinoprotein alcohol dehydrogenase-like"/>
    <property type="match status" value="1"/>
</dbReference>
<dbReference type="NCBIfam" id="TIGR04183">
    <property type="entry name" value="Por_Secre_tail"/>
    <property type="match status" value="1"/>
</dbReference>
<sequence>MRWILFPLILLLHLCIAQAQSVPVGHWREHLPYRQARAVASGNGKVYCATAYNLFSVSIDDHDITRYTKLNGLHDAGISAIGVDEDRYLVVIAYRNGNLDLLQQEQVTNLPDILRKNIQADKTINRVFFNKGMAWLCTGFGMVLVNTDKKEIADTYVIGYDGAYTPIYAVAADGNYYYAATAQGVKKAPAAGSNLANYQNWTPQMQGLRNDTVQQILYLQQRLLCAQHDSLYYWDQDRWTPWYADGWRINSLTVSGTQLLVCEQQGANARVISLSANGAITNTLQDGLLPAPVQATGQDNTIWTADAQNGLVYYDGTAFSSLTPNAPADVVAGNMLFINNSLWATAGAVTENWTATGNRNGYFVFEKEEWHNFNGSTQPYLNAVKDLLPLAADAAGNRYIGSFGNGLLVLDANGQHTIIQRPTLPGANDDPQSTRVSGLATDAAGNLWLSAYGADRDVLVKKPDNSWISFRIPYAHTYNAVSDILIDDFDQPWIISPRENGLFVLNHGGTLENTADDHWMLYRAGAGQGNLPANDVRCLAKDKDGWIWVGTTQGIAIFPCAQNVFGAGCSAYLPIVKQDNFAGYLFRDEQVNAIAVDGANQKWVATEKNGVWLINATGEQILAHFDTDNSPLPDNTVYKVAIDPLTGEVYFATRLGLVSYRGTATEGVTDMKKDSVLVFPNPVPAGYNGIIAIRGLVANARVKITDISGRVVFDTRAQGGQAVWNGRDYTGRRPQSGIYLVFATDDNGAEKLVTKLAFIN</sequence>
<dbReference type="InterPro" id="IPR011047">
    <property type="entry name" value="Quinoprotein_ADH-like_sf"/>
</dbReference>
<proteinExistence type="predicted"/>
<gene>
    <name evidence="3" type="ORF">F0L74_01530</name>
</gene>
<dbReference type="Proteomes" id="UP000324611">
    <property type="component" value="Unassembled WGS sequence"/>
</dbReference>
<organism evidence="3 4">
    <name type="scientific">Chitinophaga agrisoli</name>
    <dbReference type="NCBI Taxonomy" id="2607653"/>
    <lineage>
        <taxon>Bacteria</taxon>
        <taxon>Pseudomonadati</taxon>
        <taxon>Bacteroidota</taxon>
        <taxon>Chitinophagia</taxon>
        <taxon>Chitinophagales</taxon>
        <taxon>Chitinophagaceae</taxon>
        <taxon>Chitinophaga</taxon>
    </lineage>
</organism>
<dbReference type="AlphaFoldDB" id="A0A5B2W1Y0"/>
<keyword evidence="1" id="KW-0732">Signal</keyword>
<evidence type="ECO:0000259" key="2">
    <source>
        <dbReference type="Pfam" id="PF21544"/>
    </source>
</evidence>
<evidence type="ECO:0000313" key="3">
    <source>
        <dbReference type="EMBL" id="KAA2244682.1"/>
    </source>
</evidence>
<keyword evidence="4" id="KW-1185">Reference proteome</keyword>
<comment type="caution">
    <text evidence="3">The sequence shown here is derived from an EMBL/GenBank/DDBJ whole genome shotgun (WGS) entry which is preliminary data.</text>
</comment>
<feature type="domain" description="PorZ N-terminal beta-propeller" evidence="2">
    <location>
        <begin position="46"/>
        <end position="202"/>
    </location>
</feature>
<dbReference type="InterPro" id="IPR026444">
    <property type="entry name" value="Secre_tail"/>
</dbReference>
<dbReference type="Pfam" id="PF21544">
    <property type="entry name" value="PorZ_N_b_propeller"/>
    <property type="match status" value="1"/>
</dbReference>
<name>A0A5B2W1Y0_9BACT</name>
<dbReference type="Pfam" id="PF07494">
    <property type="entry name" value="Reg_prop"/>
    <property type="match status" value="1"/>
</dbReference>
<reference evidence="3 4" key="2">
    <citation type="submission" date="2019-09" db="EMBL/GenBank/DDBJ databases">
        <authorList>
            <person name="Jin C."/>
        </authorList>
    </citation>
    <scope>NUCLEOTIDE SEQUENCE [LARGE SCALE GENOMIC DNA]</scope>
    <source>
        <strain evidence="3 4">BN140078</strain>
    </source>
</reference>
<dbReference type="EMBL" id="VUOC01000001">
    <property type="protein sequence ID" value="KAA2244682.1"/>
    <property type="molecule type" value="Genomic_DNA"/>
</dbReference>
<dbReference type="RefSeq" id="WP_149836079.1">
    <property type="nucleotide sequence ID" value="NZ_VUOC01000001.1"/>
</dbReference>
<evidence type="ECO:0000256" key="1">
    <source>
        <dbReference type="SAM" id="SignalP"/>
    </source>
</evidence>
<dbReference type="Gene3D" id="2.130.10.10">
    <property type="entry name" value="YVTN repeat-like/Quinoprotein amine dehydrogenase"/>
    <property type="match status" value="3"/>
</dbReference>